<dbReference type="Pfam" id="PF10531">
    <property type="entry name" value="SLBB"/>
    <property type="match status" value="1"/>
</dbReference>
<dbReference type="AlphaFoldDB" id="A0A1F4YFE1"/>
<dbReference type="EMBL" id="MEXH01000011">
    <property type="protein sequence ID" value="OGC92632.1"/>
    <property type="molecule type" value="Genomic_DNA"/>
</dbReference>
<feature type="domain" description="Soluble ligand binding" evidence="2">
    <location>
        <begin position="61"/>
        <end position="103"/>
    </location>
</feature>
<organism evidence="3 4">
    <name type="scientific">Candidatus Amesbacteria bacterium RIFCSPHIGHO2_01_FULL_48_32b</name>
    <dbReference type="NCBI Taxonomy" id="1797253"/>
    <lineage>
        <taxon>Bacteria</taxon>
        <taxon>Candidatus Amesiibacteriota</taxon>
    </lineage>
</organism>
<accession>A0A1F4YFE1</accession>
<comment type="caution">
    <text evidence="3">The sequence shown here is derived from an EMBL/GenBank/DDBJ whole genome shotgun (WGS) entry which is preliminary data.</text>
</comment>
<keyword evidence="1" id="KW-0812">Transmembrane</keyword>
<reference evidence="3 4" key="1">
    <citation type="journal article" date="2016" name="Nat. Commun.">
        <title>Thousands of microbial genomes shed light on interconnected biogeochemical processes in an aquifer system.</title>
        <authorList>
            <person name="Anantharaman K."/>
            <person name="Brown C.T."/>
            <person name="Hug L.A."/>
            <person name="Sharon I."/>
            <person name="Castelle C.J."/>
            <person name="Probst A.J."/>
            <person name="Thomas B.C."/>
            <person name="Singh A."/>
            <person name="Wilkins M.J."/>
            <person name="Karaoz U."/>
            <person name="Brodie E.L."/>
            <person name="Williams K.H."/>
            <person name="Hubbard S.S."/>
            <person name="Banfield J.F."/>
        </authorList>
    </citation>
    <scope>NUCLEOTIDE SEQUENCE [LARGE SCALE GENOMIC DNA]</scope>
</reference>
<evidence type="ECO:0000259" key="2">
    <source>
        <dbReference type="Pfam" id="PF10531"/>
    </source>
</evidence>
<proteinExistence type="predicted"/>
<dbReference type="InterPro" id="IPR019554">
    <property type="entry name" value="Soluble_ligand-bd"/>
</dbReference>
<dbReference type="SUPFAM" id="SSF81585">
    <property type="entry name" value="PsbU/PolX domain-like"/>
    <property type="match status" value="1"/>
</dbReference>
<gene>
    <name evidence="3" type="ORF">A2876_03035</name>
</gene>
<keyword evidence="1" id="KW-1133">Transmembrane helix</keyword>
<protein>
    <recommendedName>
        <fullName evidence="2">Soluble ligand binding domain-containing protein</fullName>
    </recommendedName>
</protein>
<name>A0A1F4YFE1_9BACT</name>
<evidence type="ECO:0000313" key="4">
    <source>
        <dbReference type="Proteomes" id="UP000178176"/>
    </source>
</evidence>
<feature type="transmembrane region" description="Helical" evidence="1">
    <location>
        <begin position="12"/>
        <end position="30"/>
    </location>
</feature>
<sequence>MLDEFLEKRRLEIGIALVGLLMAGAGVWWWRSGGGEQGGVEIIQTGEQEDIAGVSTESAMIVDIEGAVMNPGIYKMSGGGRVGEAVELAGGLTQDADTKWIEMYLNKASKVRDGMKVYIPRIGDLPAGQAEQGIVTAGSSKVININLATQSELEDLPGVGEVTAGKIISGRPYGSVEELKEKKIISSKVFELIKDRLGI</sequence>
<evidence type="ECO:0000313" key="3">
    <source>
        <dbReference type="EMBL" id="OGC92632.1"/>
    </source>
</evidence>
<keyword evidence="1" id="KW-0472">Membrane</keyword>
<dbReference type="Gene3D" id="1.10.150.320">
    <property type="entry name" value="Photosystem II 12 kDa extrinsic protein"/>
    <property type="match status" value="1"/>
</dbReference>
<evidence type="ECO:0000256" key="1">
    <source>
        <dbReference type="SAM" id="Phobius"/>
    </source>
</evidence>
<dbReference type="Proteomes" id="UP000178176">
    <property type="component" value="Unassembled WGS sequence"/>
</dbReference>
<dbReference type="Pfam" id="PF12836">
    <property type="entry name" value="HHH_3"/>
    <property type="match status" value="1"/>
</dbReference>